<keyword evidence="2" id="KW-1185">Reference proteome</keyword>
<reference evidence="1 2" key="1">
    <citation type="submission" date="2017-03" db="EMBL/GenBank/DDBJ databases">
        <authorList>
            <person name="Afonso C.L."/>
            <person name="Miller P.J."/>
            <person name="Scott M.A."/>
            <person name="Spackman E."/>
            <person name="Goraichik I."/>
            <person name="Dimitrov K.M."/>
            <person name="Suarez D.L."/>
            <person name="Swayne D.E."/>
        </authorList>
    </citation>
    <scope>NUCLEOTIDE SEQUENCE [LARGE SCALE GENOMIC DNA]</scope>
    <source>
        <strain evidence="1 2">CECT 7751</strain>
    </source>
</reference>
<name>A0A1X6Z2D1_9RHOB</name>
<sequence length="52" mass="5660">MTTTAPTREELIRAQAALDALNVAYEYFTPAPRLVVSTPAEAKDYEPYTAAA</sequence>
<evidence type="ECO:0000313" key="1">
    <source>
        <dbReference type="EMBL" id="SLN38463.1"/>
    </source>
</evidence>
<protein>
    <submittedName>
        <fullName evidence="1">Uncharacterized protein</fullName>
    </submittedName>
</protein>
<dbReference type="EMBL" id="FWFN01000003">
    <property type="protein sequence ID" value="SLN38463.1"/>
    <property type="molecule type" value="Genomic_DNA"/>
</dbReference>
<gene>
    <name evidence="1" type="ORF">PSM7751_01739</name>
</gene>
<proteinExistence type="predicted"/>
<dbReference type="RefSeq" id="WP_157792131.1">
    <property type="nucleotide sequence ID" value="NZ_FWFN01000003.1"/>
</dbReference>
<organism evidence="1 2">
    <name type="scientific">Pseudooceanicola marinus</name>
    <dbReference type="NCBI Taxonomy" id="396013"/>
    <lineage>
        <taxon>Bacteria</taxon>
        <taxon>Pseudomonadati</taxon>
        <taxon>Pseudomonadota</taxon>
        <taxon>Alphaproteobacteria</taxon>
        <taxon>Rhodobacterales</taxon>
        <taxon>Paracoccaceae</taxon>
        <taxon>Pseudooceanicola</taxon>
    </lineage>
</organism>
<dbReference type="Proteomes" id="UP000193963">
    <property type="component" value="Unassembled WGS sequence"/>
</dbReference>
<dbReference type="AlphaFoldDB" id="A0A1X6Z2D1"/>
<dbReference type="OrthoDB" id="7875805at2"/>
<accession>A0A1X6Z2D1</accession>
<evidence type="ECO:0000313" key="2">
    <source>
        <dbReference type="Proteomes" id="UP000193963"/>
    </source>
</evidence>